<keyword evidence="2" id="KW-1185">Reference proteome</keyword>
<reference evidence="1" key="1">
    <citation type="submission" date="2025-08" db="UniProtKB">
        <authorList>
            <consortium name="Ensembl"/>
        </authorList>
    </citation>
    <scope>IDENTIFICATION</scope>
</reference>
<sequence>IEAIISAAETGFTGSFVGSSIPSYIGTITGCFLWPLKRNQEQSSALLALITSCSCCQTSRSALQDPQEETESVSLTTEQSR</sequence>
<dbReference type="AlphaFoldDB" id="A0A673H8H6"/>
<dbReference type="Ensembl" id="ENSSRHT00000022586.1">
    <property type="protein sequence ID" value="ENSSRHP00000021907.1"/>
    <property type="gene ID" value="ENSSRHG00000011635.1"/>
</dbReference>
<evidence type="ECO:0000313" key="1">
    <source>
        <dbReference type="Ensembl" id="ENSSRHP00000021907.1"/>
    </source>
</evidence>
<protein>
    <submittedName>
        <fullName evidence="1">Uncharacterized protein</fullName>
    </submittedName>
</protein>
<accession>A0A673H8H6</accession>
<name>A0A673H8H6_9TELE</name>
<organism evidence="1 2">
    <name type="scientific">Sinocyclocheilus rhinocerous</name>
    <dbReference type="NCBI Taxonomy" id="307959"/>
    <lineage>
        <taxon>Eukaryota</taxon>
        <taxon>Metazoa</taxon>
        <taxon>Chordata</taxon>
        <taxon>Craniata</taxon>
        <taxon>Vertebrata</taxon>
        <taxon>Euteleostomi</taxon>
        <taxon>Actinopterygii</taxon>
        <taxon>Neopterygii</taxon>
        <taxon>Teleostei</taxon>
        <taxon>Ostariophysi</taxon>
        <taxon>Cypriniformes</taxon>
        <taxon>Cyprinidae</taxon>
        <taxon>Cyprininae</taxon>
        <taxon>Sinocyclocheilus</taxon>
    </lineage>
</organism>
<reference evidence="1" key="2">
    <citation type="submission" date="2025-09" db="UniProtKB">
        <authorList>
            <consortium name="Ensembl"/>
        </authorList>
    </citation>
    <scope>IDENTIFICATION</scope>
</reference>
<evidence type="ECO:0000313" key="2">
    <source>
        <dbReference type="Proteomes" id="UP000472270"/>
    </source>
</evidence>
<proteinExistence type="predicted"/>
<dbReference type="Proteomes" id="UP000472270">
    <property type="component" value="Unassembled WGS sequence"/>
</dbReference>